<feature type="domain" description="Nudix hydrolase" evidence="3">
    <location>
        <begin position="77"/>
        <end position="246"/>
    </location>
</feature>
<dbReference type="InterPro" id="IPR015797">
    <property type="entry name" value="NUDIX_hydrolase-like_dom_sf"/>
</dbReference>
<dbReference type="SUPFAM" id="SSF55811">
    <property type="entry name" value="Nudix"/>
    <property type="match status" value="1"/>
</dbReference>
<dbReference type="PROSITE" id="PS51462">
    <property type="entry name" value="NUDIX"/>
    <property type="match status" value="1"/>
</dbReference>
<name>A0A835YXA0_9STRA</name>
<keyword evidence="1" id="KW-0378">Hydrolase</keyword>
<reference evidence="4" key="1">
    <citation type="submission" date="2021-02" db="EMBL/GenBank/DDBJ databases">
        <title>First Annotated Genome of the Yellow-green Alga Tribonema minus.</title>
        <authorList>
            <person name="Mahan K.M."/>
        </authorList>
    </citation>
    <scope>NUCLEOTIDE SEQUENCE</scope>
    <source>
        <strain evidence="4">UTEX B ZZ1240</strain>
    </source>
</reference>
<feature type="compositionally biased region" description="Low complexity" evidence="2">
    <location>
        <begin position="28"/>
        <end position="46"/>
    </location>
</feature>
<feature type="region of interest" description="Disordered" evidence="2">
    <location>
        <begin position="9"/>
        <end position="74"/>
    </location>
</feature>
<dbReference type="EMBL" id="JAFCMP010000246">
    <property type="protein sequence ID" value="KAG5182413.1"/>
    <property type="molecule type" value="Genomic_DNA"/>
</dbReference>
<dbReference type="InterPro" id="IPR000086">
    <property type="entry name" value="NUDIX_hydrolase_dom"/>
</dbReference>
<dbReference type="OrthoDB" id="77989at2759"/>
<evidence type="ECO:0000256" key="1">
    <source>
        <dbReference type="ARBA" id="ARBA00022801"/>
    </source>
</evidence>
<dbReference type="AlphaFoldDB" id="A0A835YXA0"/>
<keyword evidence="5" id="KW-1185">Reference proteome</keyword>
<protein>
    <recommendedName>
        <fullName evidence="3">Nudix hydrolase domain-containing protein</fullName>
    </recommendedName>
</protein>
<organism evidence="4 5">
    <name type="scientific">Tribonema minus</name>
    <dbReference type="NCBI Taxonomy" id="303371"/>
    <lineage>
        <taxon>Eukaryota</taxon>
        <taxon>Sar</taxon>
        <taxon>Stramenopiles</taxon>
        <taxon>Ochrophyta</taxon>
        <taxon>PX clade</taxon>
        <taxon>Xanthophyceae</taxon>
        <taxon>Tribonematales</taxon>
        <taxon>Tribonemataceae</taxon>
        <taxon>Tribonema</taxon>
    </lineage>
</organism>
<dbReference type="GO" id="GO:0010945">
    <property type="term" value="F:coenzyme A diphosphatase activity"/>
    <property type="evidence" value="ECO:0007669"/>
    <property type="project" value="InterPro"/>
</dbReference>
<accession>A0A835YXA0</accession>
<evidence type="ECO:0000313" key="4">
    <source>
        <dbReference type="EMBL" id="KAG5182413.1"/>
    </source>
</evidence>
<proteinExistence type="predicted"/>
<evidence type="ECO:0000313" key="5">
    <source>
        <dbReference type="Proteomes" id="UP000664859"/>
    </source>
</evidence>
<dbReference type="Gene3D" id="3.90.79.10">
    <property type="entry name" value="Nucleoside Triphosphate Pyrophosphohydrolase"/>
    <property type="match status" value="1"/>
</dbReference>
<evidence type="ECO:0000256" key="2">
    <source>
        <dbReference type="SAM" id="MobiDB-lite"/>
    </source>
</evidence>
<evidence type="ECO:0000259" key="3">
    <source>
        <dbReference type="PROSITE" id="PS51462"/>
    </source>
</evidence>
<sequence length="361" mass="38456">MLRALIGGVGRGNTGLLPPDPDEFLTWAGPDPLDAAATDTADTSPDGVDDDDAPPSTETDNGASAADADGGDNVGGGARASVAALLRVRRAQPGSAGHSFANVRELLAALDDGDAWVTELLVIRRADNAADAWSGHIALPGGRRARGEDGLACAVREVHEEVGLRVSARTHLLLGKLRDRRAGGDDENPLAVTCYVFVTTDSKTARARPRCAPSEVAHAWWVDVVQLWPVPRVEQAPFPVSAFPRHARRCAWRALRAALRIDTVWLPCFRLPPPPDAPKPAAADRDAAARALSMWGFTFWLVNDLLSAAGGETCDWLAPHVSTHVALADLALVWLHCAARWLEALAAQLRGQAPRARLKGE</sequence>
<dbReference type="InterPro" id="IPR045121">
    <property type="entry name" value="CoAse"/>
</dbReference>
<gene>
    <name evidence="4" type="ORF">JKP88DRAFT_318985</name>
</gene>
<dbReference type="InterPro" id="IPR020084">
    <property type="entry name" value="NUDIX_hydrolase_CS"/>
</dbReference>
<dbReference type="PANTHER" id="PTHR12992:SF44">
    <property type="entry name" value="NUDIX HYDROLASE DOMAIN-CONTAINING PROTEIN"/>
    <property type="match status" value="1"/>
</dbReference>
<comment type="caution">
    <text evidence="4">The sequence shown here is derived from an EMBL/GenBank/DDBJ whole genome shotgun (WGS) entry which is preliminary data.</text>
</comment>
<dbReference type="PANTHER" id="PTHR12992">
    <property type="entry name" value="NUDIX HYDROLASE"/>
    <property type="match status" value="1"/>
</dbReference>
<dbReference type="Proteomes" id="UP000664859">
    <property type="component" value="Unassembled WGS sequence"/>
</dbReference>
<dbReference type="PROSITE" id="PS00893">
    <property type="entry name" value="NUDIX_BOX"/>
    <property type="match status" value="1"/>
</dbReference>
<dbReference type="Pfam" id="PF00293">
    <property type="entry name" value="NUDIX"/>
    <property type="match status" value="1"/>
</dbReference>